<evidence type="ECO:0000256" key="1">
    <source>
        <dbReference type="SAM" id="MobiDB-lite"/>
    </source>
</evidence>
<keyword evidence="2" id="KW-1133">Transmembrane helix</keyword>
<feature type="compositionally biased region" description="Low complexity" evidence="1">
    <location>
        <begin position="332"/>
        <end position="352"/>
    </location>
</feature>
<dbReference type="Proteomes" id="UP001340816">
    <property type="component" value="Chromosome"/>
</dbReference>
<feature type="transmembrane region" description="Helical" evidence="2">
    <location>
        <begin position="268"/>
        <end position="288"/>
    </location>
</feature>
<organism evidence="3 4">
    <name type="scientific">Streptomyces phaeochromogenes</name>
    <dbReference type="NCBI Taxonomy" id="1923"/>
    <lineage>
        <taxon>Bacteria</taxon>
        <taxon>Bacillati</taxon>
        <taxon>Actinomycetota</taxon>
        <taxon>Actinomycetes</taxon>
        <taxon>Kitasatosporales</taxon>
        <taxon>Streptomycetaceae</taxon>
        <taxon>Streptomyces</taxon>
        <taxon>Streptomyces phaeochromogenes group</taxon>
    </lineage>
</organism>
<keyword evidence="2" id="KW-0472">Membrane</keyword>
<reference evidence="3 4" key="1">
    <citation type="submission" date="2022-10" db="EMBL/GenBank/DDBJ databases">
        <title>The complete genomes of actinobacterial strains from the NBC collection.</title>
        <authorList>
            <person name="Joergensen T.S."/>
            <person name="Alvarez Arevalo M."/>
            <person name="Sterndorff E.B."/>
            <person name="Faurdal D."/>
            <person name="Vuksanovic O."/>
            <person name="Mourched A.-S."/>
            <person name="Charusanti P."/>
            <person name="Shaw S."/>
            <person name="Blin K."/>
            <person name="Weber T."/>
        </authorList>
    </citation>
    <scope>NUCLEOTIDE SEQUENCE [LARGE SCALE GENOMIC DNA]</scope>
    <source>
        <strain evidence="3 4">NBC 01752</strain>
    </source>
</reference>
<dbReference type="Pfam" id="PF19590">
    <property type="entry name" value="TrbL_3"/>
    <property type="match status" value="1"/>
</dbReference>
<feature type="compositionally biased region" description="Low complexity" evidence="1">
    <location>
        <begin position="426"/>
        <end position="435"/>
    </location>
</feature>
<feature type="transmembrane region" description="Helical" evidence="2">
    <location>
        <begin position="170"/>
        <end position="188"/>
    </location>
</feature>
<dbReference type="InterPro" id="IPR045782">
    <property type="entry name" value="TrbL_3"/>
</dbReference>
<gene>
    <name evidence="3" type="ORF">OHB35_13805</name>
</gene>
<feature type="region of interest" description="Disordered" evidence="1">
    <location>
        <begin position="318"/>
        <end position="547"/>
    </location>
</feature>
<keyword evidence="2" id="KW-0812">Transmembrane</keyword>
<accession>A0ABZ1H6Q8</accession>
<feature type="compositionally biased region" description="Low complexity" evidence="1">
    <location>
        <begin position="511"/>
        <end position="522"/>
    </location>
</feature>
<keyword evidence="4" id="KW-1185">Reference proteome</keyword>
<feature type="transmembrane region" description="Helical" evidence="2">
    <location>
        <begin position="75"/>
        <end position="95"/>
    </location>
</feature>
<protein>
    <submittedName>
        <fullName evidence="3">Uncharacterized protein</fullName>
    </submittedName>
</protein>
<feature type="compositionally biased region" description="Polar residues" evidence="1">
    <location>
        <begin position="471"/>
        <end position="487"/>
    </location>
</feature>
<proteinExistence type="predicted"/>
<feature type="transmembrane region" description="Helical" evidence="2">
    <location>
        <begin position="226"/>
        <end position="248"/>
    </location>
</feature>
<evidence type="ECO:0000313" key="3">
    <source>
        <dbReference type="EMBL" id="WSD14232.1"/>
    </source>
</evidence>
<sequence>MPTAGPTPPAQVPDGDGTGGISGWIAKGISSAITGFFKSVIKFALNPLLELLSDTLLTTPSPASMPRVGELWTNSWQIALACYALLIMIAGVVVMSHETVQTRYSIKEMAPRIPLGFLAAALSLFLAGKAVDLANALSHAAMGGGANADTAGPALRDFVLNSFNSDSGSIFLVLMWLVAIGVLVALLLTFVVRVALTIILIVSAPLALICHALPQTDGIARWWWKAFGGVLAIQVVQSLALITGVRVFLTPGGFGSGGLFGLNDNGLVNVLVTLALMYVVFKIPFWILGSIRFGSGRSFVGSVARGFVMYKTLGLLRGGGGTGAAGRRVARRTPPSAGSAGASRSPRSSGPGPSSGGAGRRGGGNHSPAGPGRATGGPQRSPGPPQFLQPIPMVPERNQPTGPASGPPPMPEFRAPGGPRPGGSPAGPAAPLSRPARPPGPPVFLAPSSNGPTQPLRTAGRSAVPARPRFQQPTSQPYIPPRQTTRTPAPVSFRPAIPESRTTPTRHPRTGSAPPAVFSSPSSTPPPARRSPPRRRAGGTRSGGDSS</sequence>
<feature type="compositionally biased region" description="Gly residues" evidence="1">
    <location>
        <begin position="353"/>
        <end position="365"/>
    </location>
</feature>
<dbReference type="RefSeq" id="WP_326758901.1">
    <property type="nucleotide sequence ID" value="NZ_CP108011.1"/>
</dbReference>
<evidence type="ECO:0000256" key="2">
    <source>
        <dbReference type="SAM" id="Phobius"/>
    </source>
</evidence>
<evidence type="ECO:0000313" key="4">
    <source>
        <dbReference type="Proteomes" id="UP001340816"/>
    </source>
</evidence>
<feature type="transmembrane region" description="Helical" evidence="2">
    <location>
        <begin position="194"/>
        <end position="214"/>
    </location>
</feature>
<name>A0ABZ1H6Q8_STRPH</name>
<dbReference type="EMBL" id="CP109135">
    <property type="protein sequence ID" value="WSD14232.1"/>
    <property type="molecule type" value="Genomic_DNA"/>
</dbReference>